<keyword evidence="2" id="KW-1185">Reference proteome</keyword>
<reference evidence="1 2" key="1">
    <citation type="submission" date="2021-06" db="EMBL/GenBank/DDBJ databases">
        <authorList>
            <person name="Palmer J.M."/>
        </authorList>
    </citation>
    <scope>NUCLEOTIDE SEQUENCE [LARGE SCALE GENOMIC DNA]</scope>
    <source>
        <strain evidence="1 2">XC_2019</strain>
        <tissue evidence="1">Muscle</tissue>
    </source>
</reference>
<accession>A0ABV0QKY7</accession>
<comment type="caution">
    <text evidence="1">The sequence shown here is derived from an EMBL/GenBank/DDBJ whole genome shotgun (WGS) entry which is preliminary data.</text>
</comment>
<proteinExistence type="predicted"/>
<protein>
    <submittedName>
        <fullName evidence="1">Uncharacterized protein</fullName>
    </submittedName>
</protein>
<sequence>MEAHPGRSQSVRVRLIGTATVASLTHVVTLVEKPSPTFSLGHPKSVDKLQCPYAYLKLFIMQMIASRLPCPLLTARSSRQQTPAPAAVRILPDGLSCPLDRHRKAQLVLSSGSIAE</sequence>
<dbReference type="Proteomes" id="UP001434883">
    <property type="component" value="Unassembled WGS sequence"/>
</dbReference>
<evidence type="ECO:0000313" key="2">
    <source>
        <dbReference type="Proteomes" id="UP001434883"/>
    </source>
</evidence>
<evidence type="ECO:0000313" key="1">
    <source>
        <dbReference type="EMBL" id="MEQ2196504.1"/>
    </source>
</evidence>
<gene>
    <name evidence="1" type="ORF">XENOCAPTIV_030985</name>
</gene>
<dbReference type="EMBL" id="JAHRIN010016904">
    <property type="protein sequence ID" value="MEQ2196504.1"/>
    <property type="molecule type" value="Genomic_DNA"/>
</dbReference>
<organism evidence="1 2">
    <name type="scientific">Xenoophorus captivus</name>
    <dbReference type="NCBI Taxonomy" id="1517983"/>
    <lineage>
        <taxon>Eukaryota</taxon>
        <taxon>Metazoa</taxon>
        <taxon>Chordata</taxon>
        <taxon>Craniata</taxon>
        <taxon>Vertebrata</taxon>
        <taxon>Euteleostomi</taxon>
        <taxon>Actinopterygii</taxon>
        <taxon>Neopterygii</taxon>
        <taxon>Teleostei</taxon>
        <taxon>Neoteleostei</taxon>
        <taxon>Acanthomorphata</taxon>
        <taxon>Ovalentaria</taxon>
        <taxon>Atherinomorphae</taxon>
        <taxon>Cyprinodontiformes</taxon>
        <taxon>Goodeidae</taxon>
        <taxon>Xenoophorus</taxon>
    </lineage>
</organism>
<name>A0ABV0QKY7_9TELE</name>